<name>A0AAD4QPK4_9AGAM</name>
<keyword evidence="10 16" id="KW-0299">Galactose metabolism</keyword>
<evidence type="ECO:0000256" key="5">
    <source>
        <dbReference type="ARBA" id="ARBA00016340"/>
    </source>
</evidence>
<comment type="cofactor">
    <cofactor evidence="15">
        <name>Fe cation</name>
        <dbReference type="ChEBI" id="CHEBI:24875"/>
    </cofactor>
    <text evidence="15">Binds 1 Fe cation per subunit.</text>
</comment>
<evidence type="ECO:0000313" key="19">
    <source>
        <dbReference type="EMBL" id="KAI0303434.1"/>
    </source>
</evidence>
<dbReference type="Pfam" id="PF01087">
    <property type="entry name" value="GalP_UDP_transf"/>
    <property type="match status" value="1"/>
</dbReference>
<evidence type="ECO:0000259" key="17">
    <source>
        <dbReference type="Pfam" id="PF01087"/>
    </source>
</evidence>
<dbReference type="GO" id="GO:0005737">
    <property type="term" value="C:cytoplasm"/>
    <property type="evidence" value="ECO:0007669"/>
    <property type="project" value="TreeGrafter"/>
</dbReference>
<dbReference type="PANTHER" id="PTHR11943">
    <property type="entry name" value="GALACTOSE-1-PHOSPHATE URIDYLYLTRANSFERASE"/>
    <property type="match status" value="1"/>
</dbReference>
<evidence type="ECO:0000256" key="2">
    <source>
        <dbReference type="ARBA" id="ARBA00004947"/>
    </source>
</evidence>
<sequence>MIEPFDPASHPHRRFNPLTGEYVLVSPHRNNRPWQGQIEPPQQITLPHHDPKCYLCPGNERASGQNNDTYEHTMYEHTKIFPNDYASVLPPPGPAARATPHPLFVCEPVVGTCDVLIFHPRHDLTLARLSLTAITRIVDEWVGVYRRRGSQQSIKYIQIFENKGAMMGCSNPHPHGQIWALSHIPTIAATELTSLARYAANPGNHMEPSESPRGPFGRPCLLCDYIHFELGVAEDQGRIIVHNEHFVALVPWWAVWPFEILVLPYHRHIPSLAHLTHEEKLSLADVLSKVTKRYDNLFSCSFAYSMGVHQRPLPPSEEDIQNIDDEDNIAHLHFHFFPPLLRSASIRKFLVGFELMGEAQRDFTPELAAQRLRACSDVHYLDLVEGEGEDANLSD</sequence>
<comment type="cofactor">
    <cofactor evidence="14">
        <name>Zn(2+)</name>
        <dbReference type="ChEBI" id="CHEBI:29105"/>
    </cofactor>
    <text evidence="14">Binds 1 zinc ion per subunit.</text>
</comment>
<dbReference type="Proteomes" id="UP001203297">
    <property type="component" value="Unassembled WGS sequence"/>
</dbReference>
<keyword evidence="20" id="KW-1185">Reference proteome</keyword>
<dbReference type="InterPro" id="IPR019779">
    <property type="entry name" value="GalP_UDPtransf1_His-AS"/>
</dbReference>
<keyword evidence="7 16" id="KW-0548">Nucleotidyltransferase</keyword>
<dbReference type="AlphaFoldDB" id="A0AAD4QPK4"/>
<evidence type="ECO:0000256" key="6">
    <source>
        <dbReference type="ARBA" id="ARBA00022679"/>
    </source>
</evidence>
<feature type="binding site" description="in other chain" evidence="13">
    <location>
        <position position="360"/>
    </location>
    <ligand>
        <name>UDP-alpha-D-glucose</name>
        <dbReference type="ChEBI" id="CHEBI:58885"/>
        <note>ligand shared between dimeric partners</note>
    </ligand>
</feature>
<feature type="binding site" description="in other chain" evidence="13">
    <location>
        <begin position="168"/>
        <end position="170"/>
    </location>
    <ligand>
        <name>UDP-alpha-D-glucose</name>
        <dbReference type="ChEBI" id="CHEBI:58885"/>
        <note>ligand shared between dimeric partners</note>
    </ligand>
</feature>
<feature type="binding site" evidence="13">
    <location>
        <begin position="353"/>
        <end position="354"/>
    </location>
    <ligand>
        <name>UDP-alpha-D-glucose</name>
        <dbReference type="ChEBI" id="CHEBI:58885"/>
        <note>ligand shared between dimeric partners</note>
    </ligand>
</feature>
<dbReference type="PROSITE" id="PS00117">
    <property type="entry name" value="GAL_P_UDP_TRANSF_I"/>
    <property type="match status" value="1"/>
</dbReference>
<evidence type="ECO:0000256" key="10">
    <source>
        <dbReference type="ARBA" id="ARBA00023144"/>
    </source>
</evidence>
<dbReference type="CDD" id="cd00608">
    <property type="entry name" value="GalT"/>
    <property type="match status" value="1"/>
</dbReference>
<feature type="binding site" evidence="13">
    <location>
        <begin position="348"/>
        <end position="349"/>
    </location>
    <ligand>
        <name>UDP-alpha-D-glucose</name>
        <dbReference type="ChEBI" id="CHEBI:58885"/>
        <note>ligand shared between dimeric partners</note>
    </ligand>
</feature>
<dbReference type="PANTHER" id="PTHR11943:SF1">
    <property type="entry name" value="GALACTOSE-1-PHOSPHATE URIDYLYLTRANSFERASE"/>
    <property type="match status" value="1"/>
</dbReference>
<feature type="binding site" description="in other chain" evidence="13">
    <location>
        <position position="162"/>
    </location>
    <ligand>
        <name>UDP-alpha-D-glucose</name>
        <dbReference type="ChEBI" id="CHEBI:58885"/>
        <note>ligand shared between dimeric partners</note>
    </ligand>
</feature>
<evidence type="ECO:0000256" key="4">
    <source>
        <dbReference type="ARBA" id="ARBA00012384"/>
    </source>
</evidence>
<dbReference type="EC" id="2.7.7.12" evidence="4 16"/>
<evidence type="ECO:0000256" key="11">
    <source>
        <dbReference type="ARBA" id="ARBA00023277"/>
    </source>
</evidence>
<dbReference type="EMBL" id="WTXG01000009">
    <property type="protein sequence ID" value="KAI0303434.1"/>
    <property type="molecule type" value="Genomic_DNA"/>
</dbReference>
<evidence type="ECO:0000256" key="13">
    <source>
        <dbReference type="PIRSR" id="PIRSR000808-2"/>
    </source>
</evidence>
<evidence type="ECO:0000256" key="14">
    <source>
        <dbReference type="PIRSR" id="PIRSR000808-3"/>
    </source>
</evidence>
<feature type="active site" description="Tele-UMP-histidine intermediate" evidence="12">
    <location>
        <position position="175"/>
    </location>
</feature>
<accession>A0AAD4QPK4</accession>
<dbReference type="SUPFAM" id="SSF54197">
    <property type="entry name" value="HIT-like"/>
    <property type="match status" value="2"/>
</dbReference>
<dbReference type="InterPro" id="IPR036265">
    <property type="entry name" value="HIT-like_sf"/>
</dbReference>
<feature type="binding site" evidence="14">
    <location>
        <position position="53"/>
    </location>
    <ligand>
        <name>Zn(2+)</name>
        <dbReference type="ChEBI" id="CHEBI:29105"/>
    </ligand>
</feature>
<dbReference type="InterPro" id="IPR005850">
    <property type="entry name" value="GalP_Utransf_C"/>
</dbReference>
<feature type="binding site" evidence="14">
    <location>
        <position position="122"/>
    </location>
    <ligand>
        <name>Zn(2+)</name>
        <dbReference type="ChEBI" id="CHEBI:29105"/>
    </ligand>
</feature>
<evidence type="ECO:0000256" key="1">
    <source>
        <dbReference type="ARBA" id="ARBA00001107"/>
    </source>
</evidence>
<feature type="binding site" evidence="15">
    <location>
        <position position="335"/>
    </location>
    <ligand>
        <name>Fe cation</name>
        <dbReference type="ChEBI" id="CHEBI:24875"/>
    </ligand>
</feature>
<reference evidence="19" key="1">
    <citation type="journal article" date="2022" name="New Phytol.">
        <title>Evolutionary transition to the ectomycorrhizal habit in the genomes of a hyperdiverse lineage of mushroom-forming fungi.</title>
        <authorList>
            <person name="Looney B."/>
            <person name="Miyauchi S."/>
            <person name="Morin E."/>
            <person name="Drula E."/>
            <person name="Courty P.E."/>
            <person name="Kohler A."/>
            <person name="Kuo A."/>
            <person name="LaButti K."/>
            <person name="Pangilinan J."/>
            <person name="Lipzen A."/>
            <person name="Riley R."/>
            <person name="Andreopoulos W."/>
            <person name="He G."/>
            <person name="Johnson J."/>
            <person name="Nolan M."/>
            <person name="Tritt A."/>
            <person name="Barry K.W."/>
            <person name="Grigoriev I.V."/>
            <person name="Nagy L.G."/>
            <person name="Hibbett D."/>
            <person name="Henrissat B."/>
            <person name="Matheny P.B."/>
            <person name="Labbe J."/>
            <person name="Martin F.M."/>
        </authorList>
    </citation>
    <scope>NUCLEOTIDE SEQUENCE</scope>
    <source>
        <strain evidence="19">BPL690</strain>
    </source>
</reference>
<dbReference type="GO" id="GO:0008270">
    <property type="term" value="F:zinc ion binding"/>
    <property type="evidence" value="ECO:0007669"/>
    <property type="project" value="InterPro"/>
</dbReference>
<dbReference type="GO" id="GO:0008108">
    <property type="term" value="F:UDP-glucose:hexose-1-phosphate uridylyltransferase activity"/>
    <property type="evidence" value="ECO:0007669"/>
    <property type="project" value="UniProtKB-EC"/>
</dbReference>
<feature type="binding site" evidence="14">
    <location>
        <position position="173"/>
    </location>
    <ligand>
        <name>Zn(2+)</name>
        <dbReference type="ChEBI" id="CHEBI:29105"/>
    </ligand>
</feature>
<feature type="binding site" description="in other chain" evidence="13">
    <location>
        <position position="177"/>
    </location>
    <ligand>
        <name>UDP-alpha-D-glucose</name>
        <dbReference type="ChEBI" id="CHEBI:58885"/>
        <note>ligand shared between dimeric partners</note>
    </ligand>
</feature>
<comment type="caution">
    <text evidence="19">The sequence shown here is derived from an EMBL/GenBank/DDBJ whole genome shotgun (WGS) entry which is preliminary data.</text>
</comment>
<feature type="binding site" description="in other chain" evidence="13">
    <location>
        <position position="62"/>
    </location>
    <ligand>
        <name>UDP-alpha-D-glucose</name>
        <dbReference type="ChEBI" id="CHEBI:58885"/>
        <note>ligand shared between dimeric partners</note>
    </ligand>
</feature>
<evidence type="ECO:0000256" key="7">
    <source>
        <dbReference type="ARBA" id="ARBA00022695"/>
    </source>
</evidence>
<evidence type="ECO:0000256" key="9">
    <source>
        <dbReference type="ARBA" id="ARBA00022833"/>
    </source>
</evidence>
<dbReference type="PIRSF" id="PIRSF000808">
    <property type="entry name" value="GalT"/>
    <property type="match status" value="1"/>
</dbReference>
<dbReference type="NCBIfam" id="TIGR00209">
    <property type="entry name" value="galT_1"/>
    <property type="match status" value="1"/>
</dbReference>
<keyword evidence="8 14" id="KW-0479">Metal-binding</keyword>
<evidence type="ECO:0000256" key="16">
    <source>
        <dbReference type="RuleBase" id="RU000506"/>
    </source>
</evidence>
<proteinExistence type="inferred from homology"/>
<keyword evidence="15" id="KW-0408">Iron</keyword>
<gene>
    <name evidence="19" type="ORF">B0F90DRAFT_1809635</name>
</gene>
<evidence type="ECO:0000256" key="15">
    <source>
        <dbReference type="PIRSR" id="PIRSR000808-4"/>
    </source>
</evidence>
<feature type="domain" description="Galactose-1-phosphate uridyl transferase N-terminal" evidence="17">
    <location>
        <begin position="5"/>
        <end position="185"/>
    </location>
</feature>
<feature type="domain" description="Galactose-1-phosphate uridyl transferase C-terminal" evidence="18">
    <location>
        <begin position="220"/>
        <end position="381"/>
    </location>
</feature>
<evidence type="ECO:0000256" key="8">
    <source>
        <dbReference type="ARBA" id="ARBA00022723"/>
    </source>
</evidence>
<feature type="binding site" description="in other chain" evidence="13">
    <location>
        <begin position="83"/>
        <end position="84"/>
    </location>
    <ligand>
        <name>UDP-alpha-D-glucose</name>
        <dbReference type="ChEBI" id="CHEBI:58885"/>
        <note>ligand shared between dimeric partners</note>
    </ligand>
</feature>
<feature type="binding site" evidence="14">
    <location>
        <position position="56"/>
    </location>
    <ligand>
        <name>Zn(2+)</name>
        <dbReference type="ChEBI" id="CHEBI:29105"/>
    </ligand>
</feature>
<feature type="binding site" evidence="15">
    <location>
        <position position="191"/>
    </location>
    <ligand>
        <name>Fe cation</name>
        <dbReference type="ChEBI" id="CHEBI:24875"/>
    </ligand>
</feature>
<keyword evidence="11 16" id="KW-0119">Carbohydrate metabolism</keyword>
<dbReference type="Pfam" id="PF02744">
    <property type="entry name" value="GalP_UDP_tr_C"/>
    <property type="match status" value="1"/>
</dbReference>
<keyword evidence="6 16" id="KW-0808">Transferase</keyword>
<comment type="similarity">
    <text evidence="3 16">Belongs to the galactose-1-phosphate uridylyltransferase type 1 family.</text>
</comment>
<comment type="catalytic activity">
    <reaction evidence="1 16">
        <text>alpha-D-galactose 1-phosphate + UDP-alpha-D-glucose = alpha-D-glucose 1-phosphate + UDP-alpha-D-galactose</text>
        <dbReference type="Rhea" id="RHEA:13989"/>
        <dbReference type="ChEBI" id="CHEBI:58336"/>
        <dbReference type="ChEBI" id="CHEBI:58601"/>
        <dbReference type="ChEBI" id="CHEBI:58885"/>
        <dbReference type="ChEBI" id="CHEBI:66914"/>
        <dbReference type="EC" id="2.7.7.12"/>
    </reaction>
</comment>
<feature type="binding site" evidence="15">
    <location>
        <position position="333"/>
    </location>
    <ligand>
        <name>Fe cation</name>
        <dbReference type="ChEBI" id="CHEBI:24875"/>
    </ligand>
</feature>
<evidence type="ECO:0000256" key="12">
    <source>
        <dbReference type="PIRSR" id="PIRSR000808-1"/>
    </source>
</evidence>
<dbReference type="InterPro" id="IPR005849">
    <property type="entry name" value="GalP_Utransf_N"/>
</dbReference>
<evidence type="ECO:0000259" key="18">
    <source>
        <dbReference type="Pfam" id="PF02744"/>
    </source>
</evidence>
<keyword evidence="9 14" id="KW-0862">Zinc</keyword>
<comment type="pathway">
    <text evidence="2 16">Carbohydrate metabolism; galactose metabolism.</text>
</comment>
<organism evidence="19 20">
    <name type="scientific">Multifurca ochricompacta</name>
    <dbReference type="NCBI Taxonomy" id="376703"/>
    <lineage>
        <taxon>Eukaryota</taxon>
        <taxon>Fungi</taxon>
        <taxon>Dikarya</taxon>
        <taxon>Basidiomycota</taxon>
        <taxon>Agaricomycotina</taxon>
        <taxon>Agaricomycetes</taxon>
        <taxon>Russulales</taxon>
        <taxon>Russulaceae</taxon>
        <taxon>Multifurca</taxon>
    </lineage>
</organism>
<dbReference type="GO" id="GO:0033499">
    <property type="term" value="P:galactose catabolic process via UDP-galactose, Leloir pathway"/>
    <property type="evidence" value="ECO:0007669"/>
    <property type="project" value="TreeGrafter"/>
</dbReference>
<feature type="binding site" evidence="13">
    <location>
        <begin position="29"/>
        <end position="32"/>
    </location>
    <ligand>
        <name>UDP-alpha-D-glucose</name>
        <dbReference type="ChEBI" id="CHEBI:58885"/>
        <note>ligand shared between dimeric partners</note>
    </ligand>
</feature>
<evidence type="ECO:0000313" key="20">
    <source>
        <dbReference type="Proteomes" id="UP001203297"/>
    </source>
</evidence>
<feature type="binding site" evidence="15">
    <location>
        <position position="309"/>
    </location>
    <ligand>
        <name>Fe cation</name>
        <dbReference type="ChEBI" id="CHEBI:24875"/>
    </ligand>
</feature>
<evidence type="ECO:0000256" key="3">
    <source>
        <dbReference type="ARBA" id="ARBA00010951"/>
    </source>
</evidence>
<dbReference type="Gene3D" id="3.30.428.10">
    <property type="entry name" value="HIT-like"/>
    <property type="match status" value="2"/>
</dbReference>
<protein>
    <recommendedName>
        <fullName evidence="5 16">Galactose-1-phosphate uridylyltransferase</fullName>
        <ecNumber evidence="4 16">2.7.7.12</ecNumber>
    </recommendedName>
</protein>
<dbReference type="InterPro" id="IPR001937">
    <property type="entry name" value="GalP_UDPtransf1"/>
</dbReference>